<comment type="subcellular location">
    <subcellularLocation>
        <location evidence="2">Cell membrane</location>
        <topology evidence="2">Multi-pass membrane protein</topology>
    </subcellularLocation>
</comment>
<keyword evidence="8 10" id="KW-1133">Transmembrane helix</keyword>
<dbReference type="AlphaFoldDB" id="A0A6M8EV85"/>
<keyword evidence="6" id="KW-1003">Cell membrane</keyword>
<feature type="transmembrane region" description="Helical" evidence="10">
    <location>
        <begin position="50"/>
        <end position="67"/>
    </location>
</feature>
<proteinExistence type="inferred from homology"/>
<evidence type="ECO:0000256" key="6">
    <source>
        <dbReference type="ARBA" id="ARBA00022475"/>
    </source>
</evidence>
<comment type="function">
    <text evidence="1">Required for nicotinamide riboside transport across the inner membrane.</text>
</comment>
<dbReference type="GO" id="GO:0005886">
    <property type="term" value="C:plasma membrane"/>
    <property type="evidence" value="ECO:0007669"/>
    <property type="project" value="UniProtKB-SubCell"/>
</dbReference>
<feature type="transmembrane region" description="Helical" evidence="10">
    <location>
        <begin position="88"/>
        <end position="108"/>
    </location>
</feature>
<dbReference type="PANTHER" id="PTHR36122">
    <property type="entry name" value="NICOTINAMIDE RIBOSIDE TRANSPORTER PNUC"/>
    <property type="match status" value="1"/>
</dbReference>
<evidence type="ECO:0000256" key="10">
    <source>
        <dbReference type="SAM" id="Phobius"/>
    </source>
</evidence>
<evidence type="ECO:0000256" key="3">
    <source>
        <dbReference type="ARBA" id="ARBA00006669"/>
    </source>
</evidence>
<dbReference type="Pfam" id="PF04973">
    <property type="entry name" value="NMN_transporter"/>
    <property type="match status" value="1"/>
</dbReference>
<dbReference type="InterPro" id="IPR006419">
    <property type="entry name" value="NMN_transpt_PnuC"/>
</dbReference>
<evidence type="ECO:0000256" key="1">
    <source>
        <dbReference type="ARBA" id="ARBA00002672"/>
    </source>
</evidence>
<organism evidence="11 12">
    <name type="scientific">Arcobacter acticola</name>
    <dbReference type="NCBI Taxonomy" id="1849015"/>
    <lineage>
        <taxon>Bacteria</taxon>
        <taxon>Pseudomonadati</taxon>
        <taxon>Campylobacterota</taxon>
        <taxon>Epsilonproteobacteria</taxon>
        <taxon>Campylobacterales</taxon>
        <taxon>Arcobacteraceae</taxon>
        <taxon>Arcobacter</taxon>
    </lineage>
</organism>
<dbReference type="RefSeq" id="WP_172126038.1">
    <property type="nucleotide sequence ID" value="NZ_CP042652.1"/>
</dbReference>
<evidence type="ECO:0000256" key="9">
    <source>
        <dbReference type="ARBA" id="ARBA00023136"/>
    </source>
</evidence>
<evidence type="ECO:0000256" key="2">
    <source>
        <dbReference type="ARBA" id="ARBA00004651"/>
    </source>
</evidence>
<reference evidence="11 12" key="1">
    <citation type="submission" date="2019-08" db="EMBL/GenBank/DDBJ databases">
        <title>Complete genome sequence of Arcobacter acticola.</title>
        <authorList>
            <person name="Miller W."/>
        </authorList>
    </citation>
    <scope>NUCLEOTIDE SEQUENCE [LARGE SCALE GENOMIC DNA]</scope>
    <source>
        <strain evidence="11 12">KCTC 52212</strain>
    </source>
</reference>
<dbReference type="GO" id="GO:0034257">
    <property type="term" value="F:nicotinamide riboside transmembrane transporter activity"/>
    <property type="evidence" value="ECO:0007669"/>
    <property type="project" value="InterPro"/>
</dbReference>
<keyword evidence="7 10" id="KW-0812">Transmembrane</keyword>
<dbReference type="PANTHER" id="PTHR36122:SF2">
    <property type="entry name" value="NICOTINAMIDE RIBOSIDE TRANSPORTER PNUC"/>
    <property type="match status" value="1"/>
</dbReference>
<feature type="transmembrane region" description="Helical" evidence="10">
    <location>
        <begin position="162"/>
        <end position="181"/>
    </location>
</feature>
<name>A0A6M8EV85_9BACT</name>
<evidence type="ECO:0000256" key="7">
    <source>
        <dbReference type="ARBA" id="ARBA00022692"/>
    </source>
</evidence>
<evidence type="ECO:0000256" key="8">
    <source>
        <dbReference type="ARBA" id="ARBA00022989"/>
    </source>
</evidence>
<dbReference type="EMBL" id="CP042652">
    <property type="protein sequence ID" value="QKE28465.1"/>
    <property type="molecule type" value="Genomic_DNA"/>
</dbReference>
<gene>
    <name evidence="11" type="primary">pnuC</name>
    <name evidence="11" type="ORF">AACT_1288</name>
</gene>
<dbReference type="KEGG" id="paco:AACT_1288"/>
<protein>
    <recommendedName>
        <fullName evidence="4">Nicotinamide riboside transporter PnuC</fullName>
    </recommendedName>
</protein>
<comment type="similarity">
    <text evidence="3">Belongs to the nicotinamide ribonucleoside (NR) uptake permease (TC 4.B.1) family.</text>
</comment>
<dbReference type="NCBIfam" id="TIGR01528">
    <property type="entry name" value="NMN_trans_PnuC"/>
    <property type="match status" value="1"/>
</dbReference>
<evidence type="ECO:0000256" key="5">
    <source>
        <dbReference type="ARBA" id="ARBA00022448"/>
    </source>
</evidence>
<keyword evidence="12" id="KW-1185">Reference proteome</keyword>
<dbReference type="Proteomes" id="UP000503483">
    <property type="component" value="Chromosome"/>
</dbReference>
<accession>A0A6M8EV85</accession>
<evidence type="ECO:0000313" key="11">
    <source>
        <dbReference type="EMBL" id="QKE28465.1"/>
    </source>
</evidence>
<sequence>MTSWEMLAVFLSVSYILLAIKQNLWSWVAAFFSTLIYSILFFDASLLMDSALNIFYLVMAVYGWYSWKYGNIKAQNEQLKITTYGITNNFKIIGILILISIVLGYIMANYTSADFAYLDTFTTVFAVFATYMLAKKVLENWIYWVVIDTVSIYIYIQKGFYLTAVLFAIYTVLACVAYIQWKKEYKNLELKSA</sequence>
<keyword evidence="9 10" id="KW-0472">Membrane</keyword>
<evidence type="ECO:0000256" key="4">
    <source>
        <dbReference type="ARBA" id="ARBA00017522"/>
    </source>
</evidence>
<keyword evidence="5" id="KW-0813">Transport</keyword>
<evidence type="ECO:0000313" key="12">
    <source>
        <dbReference type="Proteomes" id="UP000503483"/>
    </source>
</evidence>